<evidence type="ECO:0000313" key="2">
    <source>
        <dbReference type="Proteomes" id="UP000319897"/>
    </source>
</evidence>
<sequence>MRRAMCGPDNVEAYLLRTAEARGRDAWRREKLWGAADGDEGLEALSDTAPIQDEVIIARARLTRVRAGIEHMPPRTLPSRLPQ</sequence>
<organism evidence="1 2">
    <name type="scientific">Sandaracinobacter neustonicus</name>
    <dbReference type="NCBI Taxonomy" id="1715348"/>
    <lineage>
        <taxon>Bacteria</taxon>
        <taxon>Pseudomonadati</taxon>
        <taxon>Pseudomonadota</taxon>
        <taxon>Alphaproteobacteria</taxon>
        <taxon>Sphingomonadales</taxon>
        <taxon>Sphingosinicellaceae</taxon>
        <taxon>Sandaracinobacter</taxon>
    </lineage>
</organism>
<protein>
    <submittedName>
        <fullName evidence="1">Uncharacterized protein</fullName>
    </submittedName>
</protein>
<gene>
    <name evidence="1" type="ORF">FJQ54_15620</name>
</gene>
<accession>A0A501XD04</accession>
<dbReference type="AlphaFoldDB" id="A0A501XD04"/>
<keyword evidence="2" id="KW-1185">Reference proteome</keyword>
<proteinExistence type="predicted"/>
<comment type="caution">
    <text evidence="1">The sequence shown here is derived from an EMBL/GenBank/DDBJ whole genome shotgun (WGS) entry which is preliminary data.</text>
</comment>
<reference evidence="1 2" key="1">
    <citation type="submission" date="2019-06" db="EMBL/GenBank/DDBJ databases">
        <authorList>
            <person name="Lee I."/>
            <person name="Jang G.I."/>
            <person name="Hwang C.Y."/>
        </authorList>
    </citation>
    <scope>NUCLEOTIDE SEQUENCE [LARGE SCALE GENOMIC DNA]</scope>
    <source>
        <strain evidence="1 2">PAMC 28131</strain>
    </source>
</reference>
<evidence type="ECO:0000313" key="1">
    <source>
        <dbReference type="EMBL" id="TPE58498.1"/>
    </source>
</evidence>
<dbReference type="Proteomes" id="UP000319897">
    <property type="component" value="Unassembled WGS sequence"/>
</dbReference>
<dbReference type="EMBL" id="VFSU01000034">
    <property type="protein sequence ID" value="TPE58498.1"/>
    <property type="molecule type" value="Genomic_DNA"/>
</dbReference>
<name>A0A501XD04_9SPHN</name>
<dbReference type="OrthoDB" id="7190058at2"/>